<sequence>MSKAFTSKTKAHLESYSVVKKLQSYLLSFQLVQAVTTYVIALSNYFNDQVISRFPFVVRQLSFADETLDGVVLGNFDKALAVASQKAKQGEDLAISYKKKGEDTLSAYKKKGEDAVGVYLKPVNDYASSTVDKVLPKVKNAAKKAEKKEKQAENEISKSIEIVNDTYSRSKDLLSTKSQDISNTVLSTYNKEFDSSKEKNYYVKVASASVNTGVKLLKSVNSDYIQPLKSTTQSYVTDVALQTQKKADDVVSNGVAEVKKTINGAAEQTNIAVPTSA</sequence>
<comment type="caution">
    <text evidence="2">The sequence shown here is derived from an EMBL/GenBank/DDBJ whole genome shotgun (WGS) entry which is preliminary data.</text>
</comment>
<feature type="coiled-coil region" evidence="1">
    <location>
        <begin position="135"/>
        <end position="162"/>
    </location>
</feature>
<keyword evidence="3" id="KW-1185">Reference proteome</keyword>
<dbReference type="RefSeq" id="XP_024715033.1">
    <property type="nucleotide sequence ID" value="XM_024857153.1"/>
</dbReference>
<name>A0A2P7YVF4_9ASCO</name>
<accession>A0A2P7YVF4</accession>
<reference evidence="2 3" key="1">
    <citation type="submission" date="2018-03" db="EMBL/GenBank/DDBJ databases">
        <title>Candida pseudohaemulonii genome assembly and annotation.</title>
        <authorList>
            <person name="Munoz J.F."/>
            <person name="Gade L.G."/>
            <person name="Chow N.A."/>
            <person name="Litvintseva A.P."/>
            <person name="Loparev V.N."/>
            <person name="Cuomo C.A."/>
        </authorList>
    </citation>
    <scope>NUCLEOTIDE SEQUENCE [LARGE SCALE GENOMIC DNA]</scope>
    <source>
        <strain evidence="2 3">B12108</strain>
    </source>
</reference>
<proteinExistence type="predicted"/>
<evidence type="ECO:0000313" key="3">
    <source>
        <dbReference type="Proteomes" id="UP000241107"/>
    </source>
</evidence>
<dbReference type="VEuPathDB" id="FungiDB:C7M61_001754"/>
<organism evidence="2 3">
    <name type="scientific">Candidozyma pseudohaemuli</name>
    <dbReference type="NCBI Taxonomy" id="418784"/>
    <lineage>
        <taxon>Eukaryota</taxon>
        <taxon>Fungi</taxon>
        <taxon>Dikarya</taxon>
        <taxon>Ascomycota</taxon>
        <taxon>Saccharomycotina</taxon>
        <taxon>Pichiomycetes</taxon>
        <taxon>Metschnikowiaceae</taxon>
        <taxon>Candidozyma</taxon>
    </lineage>
</organism>
<dbReference type="AlphaFoldDB" id="A0A2P7YVF4"/>
<dbReference type="OrthoDB" id="4081031at2759"/>
<evidence type="ECO:0000256" key="1">
    <source>
        <dbReference type="SAM" id="Coils"/>
    </source>
</evidence>
<dbReference type="EMBL" id="PYFQ01000002">
    <property type="protein sequence ID" value="PSK39943.1"/>
    <property type="molecule type" value="Genomic_DNA"/>
</dbReference>
<keyword evidence="1" id="KW-0175">Coiled coil</keyword>
<dbReference type="Proteomes" id="UP000241107">
    <property type="component" value="Unassembled WGS sequence"/>
</dbReference>
<dbReference type="GeneID" id="36565144"/>
<dbReference type="Pfam" id="PF17316">
    <property type="entry name" value="Perilipin_2"/>
    <property type="match status" value="1"/>
</dbReference>
<evidence type="ECO:0000313" key="2">
    <source>
        <dbReference type="EMBL" id="PSK39943.1"/>
    </source>
</evidence>
<gene>
    <name evidence="2" type="ORF">C7M61_001754</name>
</gene>
<protein>
    <submittedName>
        <fullName evidence="2">Uncharacterized protein</fullName>
    </submittedName>
</protein>